<keyword evidence="9 10" id="KW-0472">Membrane</keyword>
<keyword evidence="6 10" id="KW-0812">Transmembrane</keyword>
<evidence type="ECO:0000256" key="3">
    <source>
        <dbReference type="ARBA" id="ARBA00006143"/>
    </source>
</evidence>
<keyword evidence="5 12" id="KW-0934">Plastid</keyword>
<evidence type="ECO:0000259" key="11">
    <source>
        <dbReference type="Pfam" id="PF02683"/>
    </source>
</evidence>
<feature type="transmembrane region" description="Helical" evidence="10">
    <location>
        <begin position="210"/>
        <end position="231"/>
    </location>
</feature>
<evidence type="ECO:0000256" key="7">
    <source>
        <dbReference type="ARBA" id="ARBA00022748"/>
    </source>
</evidence>
<comment type="subcellular location">
    <subcellularLocation>
        <location evidence="1">Membrane</location>
        <topology evidence="1">Multi-pass membrane protein</topology>
    </subcellularLocation>
    <subcellularLocation>
        <location evidence="2">Plastid</location>
        <location evidence="2">Chloroplast</location>
    </subcellularLocation>
</comment>
<dbReference type="RefSeq" id="YP_009313817.1">
    <property type="nucleotide sequence ID" value="NC_031659.1"/>
</dbReference>
<evidence type="ECO:0000256" key="6">
    <source>
        <dbReference type="ARBA" id="ARBA00022692"/>
    </source>
</evidence>
<dbReference type="GO" id="GO:0009507">
    <property type="term" value="C:chloroplast"/>
    <property type="evidence" value="ECO:0007669"/>
    <property type="project" value="UniProtKB-SubCell"/>
</dbReference>
<name>A0A1G4NTQ3_9FLOR</name>
<feature type="transmembrane region" description="Helical" evidence="10">
    <location>
        <begin position="142"/>
        <end position="167"/>
    </location>
</feature>
<evidence type="ECO:0000256" key="5">
    <source>
        <dbReference type="ARBA" id="ARBA00022640"/>
    </source>
</evidence>
<evidence type="ECO:0000256" key="4">
    <source>
        <dbReference type="ARBA" id="ARBA00022528"/>
    </source>
</evidence>
<dbReference type="GeneID" id="29999177"/>
<dbReference type="GO" id="GO:0017004">
    <property type="term" value="P:cytochrome complex assembly"/>
    <property type="evidence" value="ECO:0007669"/>
    <property type="project" value="UniProtKB-KW"/>
</dbReference>
<evidence type="ECO:0000256" key="1">
    <source>
        <dbReference type="ARBA" id="ARBA00004141"/>
    </source>
</evidence>
<geneLocation type="chloroplast" evidence="12"/>
<feature type="transmembrane region" description="Helical" evidence="10">
    <location>
        <begin position="101"/>
        <end position="121"/>
    </location>
</feature>
<sequence>MNYFDLNIYSIQQNINWFLIKQVNHLSLTNLLITFTGGIFTSISPCVLSSIPVATLYINTTKHKIYNTLILIAGISSAILSIGTITILLKRYSWQIFGAVPFLWPMTIIIIGLSLLEIISINNIDLTKHKQFGYQDSFLQTYIIGIGLGLSISPCSTPITMTLIAWINTTEKYVQGFILLLLYVVGYITPIIISIISLKNLEKLIYLSKKSYIIINILGCITVTSGSYYLFKEILIFT</sequence>
<dbReference type="PANTHER" id="PTHR31272">
    <property type="entry name" value="CYTOCHROME C-TYPE BIOGENESIS PROTEIN HI_1454-RELATED"/>
    <property type="match status" value="1"/>
</dbReference>
<keyword evidence="8 10" id="KW-1133">Transmembrane helix</keyword>
<organism evidence="12">
    <name type="scientific">Hommersandiophycus borowitzkae</name>
    <dbReference type="NCBI Taxonomy" id="268573"/>
    <lineage>
        <taxon>Eukaryota</taxon>
        <taxon>Rhodophyta</taxon>
        <taxon>Florideophyceae</taxon>
        <taxon>Nemaliophycidae</taxon>
        <taxon>Nemaliales</taxon>
        <taxon>Liagoraceae</taxon>
        <taxon>Hommersandiophycus</taxon>
    </lineage>
</organism>
<evidence type="ECO:0000256" key="10">
    <source>
        <dbReference type="SAM" id="Phobius"/>
    </source>
</evidence>
<dbReference type="InterPro" id="IPR003834">
    <property type="entry name" value="Cyt_c_assmbl_TM_dom"/>
</dbReference>
<dbReference type="PANTHER" id="PTHR31272:SF6">
    <property type="entry name" value="CYTOCHROME C-TYPE BIOGENESIS CCDA-LIKE CHLOROPLASTIC PROTEIN"/>
    <property type="match status" value="1"/>
</dbReference>
<protein>
    <submittedName>
        <fullName evidence="12">Thiol:disulfi de interchange protein</fullName>
    </submittedName>
</protein>
<keyword evidence="7" id="KW-0201">Cytochrome c-type biogenesis</keyword>
<dbReference type="EMBL" id="LT622867">
    <property type="protein sequence ID" value="SCW22071.1"/>
    <property type="molecule type" value="Genomic_DNA"/>
</dbReference>
<proteinExistence type="inferred from homology"/>
<feature type="transmembrane region" description="Helical" evidence="10">
    <location>
        <begin position="173"/>
        <end position="198"/>
    </location>
</feature>
<dbReference type="AlphaFoldDB" id="A0A1G4NTQ3"/>
<dbReference type="InterPro" id="IPR051790">
    <property type="entry name" value="Cytochrome_c-biogenesis_DsbD"/>
</dbReference>
<feature type="transmembrane region" description="Helical" evidence="10">
    <location>
        <begin position="31"/>
        <end position="57"/>
    </location>
</feature>
<reference evidence="12" key="1">
    <citation type="submission" date="2016-10" db="EMBL/GenBank/DDBJ databases">
        <title>Chloroplast genomes as a tool to resolve red algal phylogenies: a case study in the Nemaliales.</title>
        <authorList>
            <person name="Costa J.F."/>
            <person name="Lin S.M."/>
            <person name="Macaya E.C."/>
            <person name="Fernandez-Garcia C."/>
            <person name="Verbruggen H."/>
        </authorList>
    </citation>
    <scope>NUCLEOTIDE SEQUENCE</scope>
    <source>
        <strain evidence="12">HV00480</strain>
    </source>
</reference>
<gene>
    <name evidence="12" type="primary">dsbD</name>
    <name evidence="12" type="ORF">HV00480_11</name>
</gene>
<evidence type="ECO:0000313" key="12">
    <source>
        <dbReference type="EMBL" id="SCW22071.1"/>
    </source>
</evidence>
<dbReference type="GO" id="GO:0016020">
    <property type="term" value="C:membrane"/>
    <property type="evidence" value="ECO:0007669"/>
    <property type="project" value="UniProtKB-SubCell"/>
</dbReference>
<dbReference type="Pfam" id="PF02683">
    <property type="entry name" value="DsbD_TM"/>
    <property type="match status" value="1"/>
</dbReference>
<comment type="similarity">
    <text evidence="3">Belongs to the DsbD family.</text>
</comment>
<accession>A0A1G4NTQ3</accession>
<feature type="domain" description="Cytochrome C biogenesis protein transmembrane" evidence="11">
    <location>
        <begin position="30"/>
        <end position="198"/>
    </location>
</feature>
<feature type="transmembrane region" description="Helical" evidence="10">
    <location>
        <begin position="69"/>
        <end position="89"/>
    </location>
</feature>
<evidence type="ECO:0000256" key="2">
    <source>
        <dbReference type="ARBA" id="ARBA00004229"/>
    </source>
</evidence>
<reference evidence="12" key="2">
    <citation type="submission" date="2016-10" db="EMBL/GenBank/DDBJ databases">
        <authorList>
            <person name="de Groot N.N."/>
        </authorList>
    </citation>
    <scope>NUCLEOTIDE SEQUENCE</scope>
    <source>
        <strain evidence="12">HV00480</strain>
    </source>
</reference>
<keyword evidence="4 12" id="KW-0150">Chloroplast</keyword>
<evidence type="ECO:0000256" key="9">
    <source>
        <dbReference type="ARBA" id="ARBA00023136"/>
    </source>
</evidence>
<evidence type="ECO:0000256" key="8">
    <source>
        <dbReference type="ARBA" id="ARBA00022989"/>
    </source>
</evidence>